<gene>
    <name evidence="1" type="ORF">MES5069_220222</name>
</gene>
<dbReference type="EMBL" id="CAKXZT010000116">
    <property type="protein sequence ID" value="CAH2399556.1"/>
    <property type="molecule type" value="Genomic_DNA"/>
</dbReference>
<accession>A0ABM9DTR9</accession>
<evidence type="ECO:0000313" key="1">
    <source>
        <dbReference type="EMBL" id="CAH2399556.1"/>
    </source>
</evidence>
<reference evidence="1 2" key="1">
    <citation type="submission" date="2022-03" db="EMBL/GenBank/DDBJ databases">
        <authorList>
            <person name="Brunel B."/>
        </authorList>
    </citation>
    <scope>NUCLEOTIDE SEQUENCE [LARGE SCALE GENOMIC DNA]</scope>
    <source>
        <strain evidence="1">STM5069sample</strain>
    </source>
</reference>
<proteinExistence type="predicted"/>
<protein>
    <submittedName>
        <fullName evidence="1">Uncharacterized protein</fullName>
    </submittedName>
</protein>
<dbReference type="Proteomes" id="UP001153050">
    <property type="component" value="Unassembled WGS sequence"/>
</dbReference>
<keyword evidence="2" id="KW-1185">Reference proteome</keyword>
<comment type="caution">
    <text evidence="1">The sequence shown here is derived from an EMBL/GenBank/DDBJ whole genome shotgun (WGS) entry which is preliminary data.</text>
</comment>
<organism evidence="1 2">
    <name type="scientific">Mesorhizobium escarrei</name>
    <dbReference type="NCBI Taxonomy" id="666018"/>
    <lineage>
        <taxon>Bacteria</taxon>
        <taxon>Pseudomonadati</taxon>
        <taxon>Pseudomonadota</taxon>
        <taxon>Alphaproteobacteria</taxon>
        <taxon>Hyphomicrobiales</taxon>
        <taxon>Phyllobacteriaceae</taxon>
        <taxon>Mesorhizobium</taxon>
    </lineage>
</organism>
<name>A0ABM9DTR9_9HYPH</name>
<evidence type="ECO:0000313" key="2">
    <source>
        <dbReference type="Proteomes" id="UP001153050"/>
    </source>
</evidence>
<sequence>MPALRAIYRAKNAEGGMKVYGIRRRLLGPGGSRIRSDS</sequence>